<dbReference type="Proteomes" id="UP000290244">
    <property type="component" value="Chromosome"/>
</dbReference>
<dbReference type="Pfam" id="PF07295">
    <property type="entry name" value="DUF1451"/>
    <property type="match status" value="1"/>
</dbReference>
<dbReference type="RefSeq" id="WP_130599958.1">
    <property type="nucleotide sequence ID" value="NZ_CP034759.1"/>
</dbReference>
<keyword evidence="2" id="KW-1185">Reference proteome</keyword>
<name>A0A4P6P6T6_9GAMM</name>
<proteinExistence type="predicted"/>
<dbReference type="KEGG" id="lsd:EMK97_04915"/>
<evidence type="ECO:0000313" key="1">
    <source>
        <dbReference type="EMBL" id="QBG35105.1"/>
    </source>
</evidence>
<gene>
    <name evidence="1" type="ORF">EMK97_04915</name>
</gene>
<dbReference type="OrthoDB" id="3174978at2"/>
<dbReference type="InterPro" id="IPR009912">
    <property type="entry name" value="DUF1451"/>
</dbReference>
<dbReference type="AlphaFoldDB" id="A0A4P6P6T6"/>
<reference evidence="1 2" key="1">
    <citation type="submission" date="2018-12" db="EMBL/GenBank/DDBJ databases">
        <title>Complete genome of Litorilituus sediminis.</title>
        <authorList>
            <person name="Liu A."/>
            <person name="Rong J."/>
        </authorList>
    </citation>
    <scope>NUCLEOTIDE SEQUENCE [LARGE SCALE GENOMIC DNA]</scope>
    <source>
        <strain evidence="1 2">JCM 17549</strain>
    </source>
</reference>
<organism evidence="1 2">
    <name type="scientific">Litorilituus sediminis</name>
    <dbReference type="NCBI Taxonomy" id="718192"/>
    <lineage>
        <taxon>Bacteria</taxon>
        <taxon>Pseudomonadati</taxon>
        <taxon>Pseudomonadota</taxon>
        <taxon>Gammaproteobacteria</taxon>
        <taxon>Alteromonadales</taxon>
        <taxon>Colwelliaceae</taxon>
        <taxon>Litorilituus</taxon>
    </lineage>
</organism>
<accession>A0A4P6P6T6</accession>
<dbReference type="EMBL" id="CP034759">
    <property type="protein sequence ID" value="QBG35105.1"/>
    <property type="molecule type" value="Genomic_DNA"/>
</dbReference>
<protein>
    <recommendedName>
        <fullName evidence="3">Zinc ribbon-containing protein</fullName>
    </recommendedName>
</protein>
<sequence>MAQNNDYFAEIYQKLNAWLEEVKAEQKPRISEFLQQAKKYAITAEEMSEEKLQQFMANLRYDLHDFYQQNQAQAKHSVYLGLLNETLWDNLAKLTDKSQVEWAELLEDFEHDGKYHTGDMIGFGQLQCDNCQQTLTIMHMSEIATCAHCGHKTFTRSPLNP</sequence>
<evidence type="ECO:0000313" key="2">
    <source>
        <dbReference type="Proteomes" id="UP000290244"/>
    </source>
</evidence>
<evidence type="ECO:0008006" key="3">
    <source>
        <dbReference type="Google" id="ProtNLM"/>
    </source>
</evidence>